<accession>A0A1L3LM79</accession>
<dbReference type="AlphaFoldDB" id="A0A1L3LM79"/>
<reference evidence="1 2" key="1">
    <citation type="submission" date="2015-10" db="EMBL/GenBank/DDBJ databases">
        <title>Genomic differences between typical nodule nitrogen-fixing rhizobial strains and those coming from bean seeds.</title>
        <authorList>
            <person name="Peralta H."/>
            <person name="Aguilar-Vera A."/>
            <person name="Diaz R."/>
            <person name="Mora Y."/>
            <person name="Martinez-Batallar G."/>
            <person name="Salazar E."/>
            <person name="Vargas-Lagunas C."/>
            <person name="Encarnacion S."/>
            <person name="Girard L."/>
            <person name="Mora J."/>
        </authorList>
    </citation>
    <scope>NUCLEOTIDE SEQUENCE [LARGE SCALE GENOMIC DNA]</scope>
    <source>
        <strain evidence="1 2">CFNEI 73</strain>
    </source>
</reference>
<organism evidence="1 2">
    <name type="scientific">Sinorhizobium americanum</name>
    <dbReference type="NCBI Taxonomy" id="194963"/>
    <lineage>
        <taxon>Bacteria</taxon>
        <taxon>Pseudomonadati</taxon>
        <taxon>Pseudomonadota</taxon>
        <taxon>Alphaproteobacteria</taxon>
        <taxon>Hyphomicrobiales</taxon>
        <taxon>Rhizobiaceae</taxon>
        <taxon>Sinorhizobium/Ensifer group</taxon>
        <taxon>Sinorhizobium</taxon>
    </lineage>
</organism>
<proteinExistence type="predicted"/>
<dbReference type="OrthoDB" id="8421551at2"/>
<sequence>MKVTNTQAGPRGINTVNGPVLIEPGETVEVEVFDREKAHMEASKWFDVDGDYTENPSVTAAPALKEAAENTESELERLRAQLAERDAELAKLKAEQQEEQPKTAAEVLDMAKDPNVQFMSFKAAASKLLGDKTPAKKDEILAALEELATKP</sequence>
<protein>
    <submittedName>
        <fullName evidence="1">Uncharacterized protein</fullName>
    </submittedName>
</protein>
<dbReference type="KEGG" id="same:SAMCFNEI73_Ch1857"/>
<name>A0A1L3LM79_9HYPH</name>
<dbReference type="Proteomes" id="UP000182306">
    <property type="component" value="Chromosome"/>
</dbReference>
<keyword evidence="2" id="KW-1185">Reference proteome</keyword>
<evidence type="ECO:0000313" key="2">
    <source>
        <dbReference type="Proteomes" id="UP000182306"/>
    </source>
</evidence>
<dbReference type="RefSeq" id="WP_064253732.1">
    <property type="nucleotide sequence ID" value="NZ_CP013107.1"/>
</dbReference>
<evidence type="ECO:0000313" key="1">
    <source>
        <dbReference type="EMBL" id="APG91146.1"/>
    </source>
</evidence>
<dbReference type="STRING" id="194963.SAMCFNEI73_Ch1857"/>
<gene>
    <name evidence="1" type="ORF">SAMCFNEI73_Ch1857</name>
</gene>
<dbReference type="EMBL" id="CP013107">
    <property type="protein sequence ID" value="APG91146.1"/>
    <property type="molecule type" value="Genomic_DNA"/>
</dbReference>